<keyword evidence="3" id="KW-1185">Reference proteome</keyword>
<evidence type="ECO:0000313" key="2">
    <source>
        <dbReference type="EMBL" id="KAF3037678.1"/>
    </source>
</evidence>
<keyword evidence="1" id="KW-0472">Membrane</keyword>
<protein>
    <submittedName>
        <fullName evidence="2">Uncharacterized protein</fullName>
    </submittedName>
</protein>
<evidence type="ECO:0000256" key="1">
    <source>
        <dbReference type="SAM" id="Phobius"/>
    </source>
</evidence>
<dbReference type="AlphaFoldDB" id="A0A9P4WP68"/>
<gene>
    <name evidence="2" type="ORF">E8E12_007583</name>
</gene>
<organism evidence="2 3">
    <name type="scientific">Didymella heteroderae</name>
    <dbReference type="NCBI Taxonomy" id="1769908"/>
    <lineage>
        <taxon>Eukaryota</taxon>
        <taxon>Fungi</taxon>
        <taxon>Dikarya</taxon>
        <taxon>Ascomycota</taxon>
        <taxon>Pezizomycotina</taxon>
        <taxon>Dothideomycetes</taxon>
        <taxon>Pleosporomycetidae</taxon>
        <taxon>Pleosporales</taxon>
        <taxon>Pleosporineae</taxon>
        <taxon>Didymellaceae</taxon>
        <taxon>Didymella</taxon>
    </lineage>
</organism>
<keyword evidence="1" id="KW-1133">Transmembrane helix</keyword>
<reference evidence="2" key="1">
    <citation type="submission" date="2019-04" db="EMBL/GenBank/DDBJ databases">
        <title>Sequencing of skin fungus with MAO and IRED activity.</title>
        <authorList>
            <person name="Marsaioli A.J."/>
            <person name="Bonatto J.M.C."/>
            <person name="Reis Junior O."/>
        </authorList>
    </citation>
    <scope>NUCLEOTIDE SEQUENCE</scope>
    <source>
        <strain evidence="2">28M1</strain>
    </source>
</reference>
<evidence type="ECO:0000313" key="3">
    <source>
        <dbReference type="Proteomes" id="UP000758155"/>
    </source>
</evidence>
<feature type="transmembrane region" description="Helical" evidence="1">
    <location>
        <begin position="30"/>
        <end position="50"/>
    </location>
</feature>
<dbReference type="OrthoDB" id="4941332at2759"/>
<name>A0A9P4WP68_9PLEO</name>
<accession>A0A9P4WP68</accession>
<dbReference type="Proteomes" id="UP000758155">
    <property type="component" value="Unassembled WGS sequence"/>
</dbReference>
<comment type="caution">
    <text evidence="2">The sequence shown here is derived from an EMBL/GenBank/DDBJ whole genome shotgun (WGS) entry which is preliminary data.</text>
</comment>
<keyword evidence="1" id="KW-0812">Transmembrane</keyword>
<dbReference type="EMBL" id="SWKV01000041">
    <property type="protein sequence ID" value="KAF3037678.1"/>
    <property type="molecule type" value="Genomic_DNA"/>
</dbReference>
<sequence>MASYLDSAWVRNMSLGKVEGNGRRLEDLAIIVYFGVGLIAAGSAFNLWILCKARERRLNGEVLEGLQWQPEKQDEADKERLSRRMPKRRGVFDSEIEAL</sequence>
<proteinExistence type="predicted"/>